<dbReference type="InterPro" id="IPR050557">
    <property type="entry name" value="RTX_toxin/Mannuronan_C5-epim"/>
</dbReference>
<protein>
    <recommendedName>
        <fullName evidence="7">Peptidase metallopeptidase domain-containing protein</fullName>
    </recommendedName>
</protein>
<reference evidence="8 9" key="1">
    <citation type="submission" date="2019-06" db="EMBL/GenBank/DDBJ databases">
        <title>YIM 131921 draft genome.</title>
        <authorList>
            <person name="Jiang L."/>
        </authorList>
    </citation>
    <scope>NUCLEOTIDE SEQUENCE [LARGE SCALE GENOMIC DNA]</scope>
    <source>
        <strain evidence="8 9">YIM 131921</strain>
    </source>
</reference>
<dbReference type="GO" id="GO:0006508">
    <property type="term" value="P:proteolysis"/>
    <property type="evidence" value="ECO:0007669"/>
    <property type="project" value="InterPro"/>
</dbReference>
<organism evidence="8 9">
    <name type="scientific">Rubellimicrobium rubrum</name>
    <dbReference type="NCBI Taxonomy" id="2585369"/>
    <lineage>
        <taxon>Bacteria</taxon>
        <taxon>Pseudomonadati</taxon>
        <taxon>Pseudomonadota</taxon>
        <taxon>Alphaproteobacteria</taxon>
        <taxon>Rhodobacterales</taxon>
        <taxon>Roseobacteraceae</taxon>
        <taxon>Rubellimicrobium</taxon>
    </lineage>
</organism>
<dbReference type="InterPro" id="IPR001343">
    <property type="entry name" value="Hemolysn_Ca-bd"/>
</dbReference>
<evidence type="ECO:0000256" key="4">
    <source>
        <dbReference type="ARBA" id="ARBA00022525"/>
    </source>
</evidence>
<feature type="region of interest" description="Disordered" evidence="6">
    <location>
        <begin position="361"/>
        <end position="390"/>
    </location>
</feature>
<dbReference type="RefSeq" id="WP_139075034.1">
    <property type="nucleotide sequence ID" value="NZ_VDFU01000002.1"/>
</dbReference>
<dbReference type="GO" id="GO:0008237">
    <property type="term" value="F:metallopeptidase activity"/>
    <property type="evidence" value="ECO:0007669"/>
    <property type="project" value="InterPro"/>
</dbReference>
<dbReference type="EMBL" id="VDFU01000002">
    <property type="protein sequence ID" value="TNC52350.1"/>
    <property type="molecule type" value="Genomic_DNA"/>
</dbReference>
<dbReference type="InterPro" id="IPR011049">
    <property type="entry name" value="Serralysin-like_metalloprot_C"/>
</dbReference>
<dbReference type="Pfam" id="PF00353">
    <property type="entry name" value="HemolysinCabind"/>
    <property type="match status" value="2"/>
</dbReference>
<dbReference type="AlphaFoldDB" id="A0A5C4N122"/>
<evidence type="ECO:0000256" key="3">
    <source>
        <dbReference type="ARBA" id="ARBA00009490"/>
    </source>
</evidence>
<dbReference type="GO" id="GO:0005615">
    <property type="term" value="C:extracellular space"/>
    <property type="evidence" value="ECO:0007669"/>
    <property type="project" value="InterPro"/>
</dbReference>
<dbReference type="PANTHER" id="PTHR38340">
    <property type="entry name" value="S-LAYER PROTEIN"/>
    <property type="match status" value="1"/>
</dbReference>
<evidence type="ECO:0000256" key="1">
    <source>
        <dbReference type="ARBA" id="ARBA00001913"/>
    </source>
</evidence>
<dbReference type="SMART" id="SM00235">
    <property type="entry name" value="ZnMc"/>
    <property type="match status" value="1"/>
</dbReference>
<accession>A0A5C4N122</accession>
<dbReference type="GO" id="GO:0008270">
    <property type="term" value="F:zinc ion binding"/>
    <property type="evidence" value="ECO:0007669"/>
    <property type="project" value="InterPro"/>
</dbReference>
<comment type="subcellular location">
    <subcellularLocation>
        <location evidence="2">Secreted</location>
    </subcellularLocation>
</comment>
<comment type="cofactor">
    <cofactor evidence="1">
        <name>Ca(2+)</name>
        <dbReference type="ChEBI" id="CHEBI:29108"/>
    </cofactor>
</comment>
<dbReference type="OrthoDB" id="733404at2"/>
<feature type="domain" description="Peptidase metallopeptidase" evidence="7">
    <location>
        <begin position="23"/>
        <end position="213"/>
    </location>
</feature>
<comment type="similarity">
    <text evidence="3">Belongs to the peptidase M10B family.</text>
</comment>
<keyword evidence="4" id="KW-0964">Secreted</keyword>
<comment type="caution">
    <text evidence="8">The sequence shown here is derived from an EMBL/GenBank/DDBJ whole genome shotgun (WGS) entry which is preliminary data.</text>
</comment>
<dbReference type="InterPro" id="IPR024079">
    <property type="entry name" value="MetalloPept_cat_dom_sf"/>
</dbReference>
<dbReference type="InterPro" id="IPR006026">
    <property type="entry name" value="Peptidase_Metallo"/>
</dbReference>
<dbReference type="SUPFAM" id="SSF51120">
    <property type="entry name" value="beta-Roll"/>
    <property type="match status" value="1"/>
</dbReference>
<evidence type="ECO:0000256" key="5">
    <source>
        <dbReference type="ARBA" id="ARBA00022737"/>
    </source>
</evidence>
<dbReference type="Proteomes" id="UP000305887">
    <property type="component" value="Unassembled WGS sequence"/>
</dbReference>
<dbReference type="PROSITE" id="PS00330">
    <property type="entry name" value="HEMOLYSIN_CALCIUM"/>
    <property type="match status" value="1"/>
</dbReference>
<keyword evidence="9" id="KW-1185">Reference proteome</keyword>
<name>A0A5C4N122_9RHOB</name>
<dbReference type="CDD" id="cd04277">
    <property type="entry name" value="ZnMc_serralysin_like"/>
    <property type="match status" value="1"/>
</dbReference>
<evidence type="ECO:0000313" key="9">
    <source>
        <dbReference type="Proteomes" id="UP000305887"/>
    </source>
</evidence>
<evidence type="ECO:0000259" key="7">
    <source>
        <dbReference type="SMART" id="SM00235"/>
    </source>
</evidence>
<dbReference type="Gene3D" id="3.40.390.10">
    <property type="entry name" value="Collagenase (Catalytic Domain)"/>
    <property type="match status" value="1"/>
</dbReference>
<dbReference type="Gene3D" id="2.150.10.10">
    <property type="entry name" value="Serralysin-like metalloprotease, C-terminal"/>
    <property type="match status" value="1"/>
</dbReference>
<proteinExistence type="inferred from homology"/>
<dbReference type="Pfam" id="PF13688">
    <property type="entry name" value="Reprolysin_5"/>
    <property type="match status" value="1"/>
</dbReference>
<dbReference type="InterPro" id="IPR013858">
    <property type="entry name" value="Peptidase_M10B_C"/>
</dbReference>
<evidence type="ECO:0000256" key="6">
    <source>
        <dbReference type="SAM" id="MobiDB-lite"/>
    </source>
</evidence>
<evidence type="ECO:0000313" key="8">
    <source>
        <dbReference type="EMBL" id="TNC52350.1"/>
    </source>
</evidence>
<keyword evidence="5" id="KW-0677">Repeat</keyword>
<dbReference type="InterPro" id="IPR034033">
    <property type="entry name" value="Serralysin-like"/>
</dbReference>
<sequence length="500" mass="51977">MAGTADVTDAPDSNNVWLRTLMWDTRWSSPGDGTVISVYIAGTDGQEQVALPPFEPLTAVTALEPYPREVAAMRAAMASFEAVCNIDFRAVSSQADADIIWATVSNLDADGAGGIGYFPGDYYNRAVGDEQSLILMNGEAQSPSDDPAYLARGGAEWLVFIHELGHVVGLVHPHDGGDGTTVFPGVIPEVSETPGAFAMNQGIYTMMSYNDGWHTGPSGPSPDWAWGYQAGPMALDIAALQRMYGRNMSYHAGADTYELPEANRGGTYYLCLWDAGGTDRILGAEARANTIDLRAATLGFEEGGGGWVSHAKGIHGGFTIANGVVIENATGGSRADLIRGNGAANRLDGLGGMDTLLGGSGADDLRGGSGNDTLSGGTGDDMMRGGAGADHLRGDDGADDFVFTSVRDSVAGEGRDRIAGFAKGLDDIVLTAIDANGSGAGNGVFRLDAGGAFSRGEIRQSVTRDGDLLVEMNLDGDGQAEMSILLLGLTSRLSAADFAL</sequence>
<dbReference type="SUPFAM" id="SSF55486">
    <property type="entry name" value="Metalloproteases ('zincins'), catalytic domain"/>
    <property type="match status" value="1"/>
</dbReference>
<dbReference type="Pfam" id="PF08548">
    <property type="entry name" value="Peptidase_M10_C"/>
    <property type="match status" value="1"/>
</dbReference>
<dbReference type="GO" id="GO:0005509">
    <property type="term" value="F:calcium ion binding"/>
    <property type="evidence" value="ECO:0007669"/>
    <property type="project" value="InterPro"/>
</dbReference>
<dbReference type="InterPro" id="IPR018511">
    <property type="entry name" value="Hemolysin-typ_Ca-bd_CS"/>
</dbReference>
<dbReference type="PANTHER" id="PTHR38340:SF1">
    <property type="entry name" value="S-LAYER PROTEIN"/>
    <property type="match status" value="1"/>
</dbReference>
<evidence type="ECO:0000256" key="2">
    <source>
        <dbReference type="ARBA" id="ARBA00004613"/>
    </source>
</evidence>
<dbReference type="PRINTS" id="PR00313">
    <property type="entry name" value="CABNDNGRPT"/>
</dbReference>
<gene>
    <name evidence="8" type="ORF">FHG66_02070</name>
</gene>